<dbReference type="PANTHER" id="PTHR43130:SF3">
    <property type="entry name" value="HTH-TYPE TRANSCRIPTIONAL REGULATOR RV1931C"/>
    <property type="match status" value="1"/>
</dbReference>
<dbReference type="STRING" id="443144.GM21_0527"/>
<dbReference type="SUPFAM" id="SSF52317">
    <property type="entry name" value="Class I glutamine amidotransferase-like"/>
    <property type="match status" value="1"/>
</dbReference>
<dbReference type="GO" id="GO:0043565">
    <property type="term" value="F:sequence-specific DNA binding"/>
    <property type="evidence" value="ECO:0007669"/>
    <property type="project" value="InterPro"/>
</dbReference>
<dbReference type="SMART" id="SM00342">
    <property type="entry name" value="HTH_ARAC"/>
    <property type="match status" value="1"/>
</dbReference>
<name>C6DZM3_GEOSM</name>
<protein>
    <submittedName>
        <fullName evidence="4">Transcriptional regulator, AraC family</fullName>
    </submittedName>
</protein>
<dbReference type="KEGG" id="gem:GM21_0527"/>
<dbReference type="InterPro" id="IPR009057">
    <property type="entry name" value="Homeodomain-like_sf"/>
</dbReference>
<dbReference type="InterPro" id="IPR018060">
    <property type="entry name" value="HTH_AraC"/>
</dbReference>
<dbReference type="InterPro" id="IPR029062">
    <property type="entry name" value="Class_I_gatase-like"/>
</dbReference>
<evidence type="ECO:0000313" key="4">
    <source>
        <dbReference type="EMBL" id="ACT16605.1"/>
    </source>
</evidence>
<proteinExistence type="predicted"/>
<dbReference type="HOGENOM" id="CLU_000445_59_0_7"/>
<dbReference type="Gene3D" id="1.10.10.60">
    <property type="entry name" value="Homeodomain-like"/>
    <property type="match status" value="1"/>
</dbReference>
<dbReference type="PANTHER" id="PTHR43130">
    <property type="entry name" value="ARAC-FAMILY TRANSCRIPTIONAL REGULATOR"/>
    <property type="match status" value="1"/>
</dbReference>
<dbReference type="OrthoDB" id="9798003at2"/>
<keyword evidence="1" id="KW-0805">Transcription regulation</keyword>
<reference evidence="4" key="1">
    <citation type="submission" date="2009-07" db="EMBL/GenBank/DDBJ databases">
        <title>Complete sequence of Geobacter sp. M21.</title>
        <authorList>
            <consortium name="US DOE Joint Genome Institute"/>
            <person name="Lucas S."/>
            <person name="Copeland A."/>
            <person name="Lapidus A."/>
            <person name="Glavina del Rio T."/>
            <person name="Dalin E."/>
            <person name="Tice H."/>
            <person name="Bruce D."/>
            <person name="Goodwin L."/>
            <person name="Pitluck S."/>
            <person name="Saunders E."/>
            <person name="Brettin T."/>
            <person name="Detter J.C."/>
            <person name="Han C."/>
            <person name="Larimer F."/>
            <person name="Land M."/>
            <person name="Hauser L."/>
            <person name="Kyrpides N."/>
            <person name="Ovchinnikova G."/>
            <person name="Lovley D."/>
        </authorList>
    </citation>
    <scope>NUCLEOTIDE SEQUENCE [LARGE SCALE GENOMIC DNA]</scope>
    <source>
        <strain evidence="4">M21</strain>
    </source>
</reference>
<dbReference type="InterPro" id="IPR052158">
    <property type="entry name" value="INH-QAR"/>
</dbReference>
<dbReference type="PROSITE" id="PS01124">
    <property type="entry name" value="HTH_ARAC_FAMILY_2"/>
    <property type="match status" value="1"/>
</dbReference>
<feature type="domain" description="HTH araC/xylS-type" evidence="3">
    <location>
        <begin position="214"/>
        <end position="312"/>
    </location>
</feature>
<dbReference type="Pfam" id="PF01965">
    <property type="entry name" value="DJ-1_PfpI"/>
    <property type="match status" value="1"/>
</dbReference>
<dbReference type="GO" id="GO:0003700">
    <property type="term" value="F:DNA-binding transcription factor activity"/>
    <property type="evidence" value="ECO:0007669"/>
    <property type="project" value="InterPro"/>
</dbReference>
<dbReference type="eggNOG" id="COG4977">
    <property type="taxonomic scope" value="Bacteria"/>
</dbReference>
<dbReference type="CDD" id="cd03137">
    <property type="entry name" value="GATase1_AraC_1"/>
    <property type="match status" value="1"/>
</dbReference>
<dbReference type="Pfam" id="PF12833">
    <property type="entry name" value="HTH_18"/>
    <property type="match status" value="1"/>
</dbReference>
<organism evidence="4">
    <name type="scientific">Geobacter sp. (strain M21)</name>
    <dbReference type="NCBI Taxonomy" id="443144"/>
    <lineage>
        <taxon>Bacteria</taxon>
        <taxon>Pseudomonadati</taxon>
        <taxon>Thermodesulfobacteriota</taxon>
        <taxon>Desulfuromonadia</taxon>
        <taxon>Geobacterales</taxon>
        <taxon>Geobacteraceae</taxon>
        <taxon>Geobacter</taxon>
    </lineage>
</organism>
<keyword evidence="2" id="KW-0804">Transcription</keyword>
<dbReference type="Gene3D" id="3.40.50.880">
    <property type="match status" value="1"/>
</dbReference>
<evidence type="ECO:0000256" key="1">
    <source>
        <dbReference type="ARBA" id="ARBA00023015"/>
    </source>
</evidence>
<sequence>MPTPSVAVVAFDRFSPFHLSVPCLIFGSILPGHLLFDLKVCTAAPGPVHSDHGLQLNAAHGVEALAEADIVVVPGWSDPAVPPSAALTEALRAAHARGAQVVGLCLGTYVLAYAGLLNGQRAATHWEYEQDFVSRFPEVRLDMNVLYVDDNRLITSAGTAASMDCCLYLMRQHHGSAIANKIARRVLVPTHRDGGQAQFIEKPLPVSTNDARINGLLSHLRQSLQAQYSLDDLAKRAAVSRRTLTRSFQKATGMSIGEWLLAERLRHTQELLEATSQPIELIAELAGFGTARSLRQQFKGAFGVSPGEWRRSFRNSRS</sequence>
<accession>C6DZM3</accession>
<gene>
    <name evidence="4" type="ordered locus">GM21_0527</name>
</gene>
<dbReference type="AlphaFoldDB" id="C6DZM3"/>
<dbReference type="EMBL" id="CP001661">
    <property type="protein sequence ID" value="ACT16605.1"/>
    <property type="molecule type" value="Genomic_DNA"/>
</dbReference>
<evidence type="ECO:0000256" key="2">
    <source>
        <dbReference type="ARBA" id="ARBA00023163"/>
    </source>
</evidence>
<dbReference type="SUPFAM" id="SSF46689">
    <property type="entry name" value="Homeodomain-like"/>
    <property type="match status" value="2"/>
</dbReference>
<evidence type="ECO:0000259" key="3">
    <source>
        <dbReference type="PROSITE" id="PS01124"/>
    </source>
</evidence>
<dbReference type="InterPro" id="IPR002818">
    <property type="entry name" value="DJ-1/PfpI"/>
</dbReference>